<dbReference type="Proteomes" id="UP000663869">
    <property type="component" value="Unassembled WGS sequence"/>
</dbReference>
<evidence type="ECO:0000313" key="2">
    <source>
        <dbReference type="Proteomes" id="UP000663869"/>
    </source>
</evidence>
<accession>A0A818DSK4</accession>
<feature type="non-terminal residue" evidence="1">
    <location>
        <position position="1"/>
    </location>
</feature>
<protein>
    <submittedName>
        <fullName evidence="1">Uncharacterized protein</fullName>
    </submittedName>
</protein>
<reference evidence="1" key="1">
    <citation type="submission" date="2021-02" db="EMBL/GenBank/DDBJ databases">
        <authorList>
            <person name="Nowell W R."/>
        </authorList>
    </citation>
    <scope>NUCLEOTIDE SEQUENCE</scope>
</reference>
<proteinExistence type="predicted"/>
<sequence length="66" mass="7748">VRPRVYPNLQKRTSQCQRCSLFSYTNPISHCQVNEQVYRDILTEIKQKRALIILIVDLLDMPNSIS</sequence>
<dbReference type="AlphaFoldDB" id="A0A818DSK4"/>
<organism evidence="1 2">
    <name type="scientific">Rotaria socialis</name>
    <dbReference type="NCBI Taxonomy" id="392032"/>
    <lineage>
        <taxon>Eukaryota</taxon>
        <taxon>Metazoa</taxon>
        <taxon>Spiralia</taxon>
        <taxon>Gnathifera</taxon>
        <taxon>Rotifera</taxon>
        <taxon>Eurotatoria</taxon>
        <taxon>Bdelloidea</taxon>
        <taxon>Philodinida</taxon>
        <taxon>Philodinidae</taxon>
        <taxon>Rotaria</taxon>
    </lineage>
</organism>
<dbReference type="InterPro" id="IPR052807">
    <property type="entry name" value="Mito_transl_resp_regulator"/>
</dbReference>
<comment type="caution">
    <text evidence="1">The sequence shown here is derived from an EMBL/GenBank/DDBJ whole genome shotgun (WGS) entry which is preliminary data.</text>
</comment>
<evidence type="ECO:0000313" key="1">
    <source>
        <dbReference type="EMBL" id="CAF3446457.1"/>
    </source>
</evidence>
<dbReference type="EMBL" id="CAJNYU010001550">
    <property type="protein sequence ID" value="CAF3446457.1"/>
    <property type="molecule type" value="Genomic_DNA"/>
</dbReference>
<dbReference type="PANTHER" id="PTHR46406:SF1">
    <property type="entry name" value="NITRIC OXIDE-ASSOCIATED PROTEIN 1"/>
    <property type="match status" value="1"/>
</dbReference>
<name>A0A818DSK4_9BILA</name>
<gene>
    <name evidence="1" type="ORF">FME351_LOCUS13071</name>
</gene>
<dbReference type="PANTHER" id="PTHR46406">
    <property type="entry name" value="NITRIC OXIDE-ASSOCIATED PROTEIN 1"/>
    <property type="match status" value="1"/>
</dbReference>